<proteinExistence type="predicted"/>
<sequence>MSDGGQSCAATARPAPFVARPPCPAITLPVFQWENTRRRGCRPDPARERSIVGVHAGSLFCWCWDAKRSLESAVFQCRALSHQVAALSSRSYSFLSMRIYFLFPLGMLLFLTMGSVARPSLIFYFYSRPSEAGVLGMQRDPLPWVPPLIHARSSAHRAPRLYLGFLPWSPLSLSRVLLPSLISSVTNSLTRLFRRSSFAASLDLGCPSFSLHLLFSCSCAEGREWGEHGGWKHGSICLSSISVILLYLTGGGRSSYG</sequence>
<keyword evidence="1" id="KW-0812">Transmembrane</keyword>
<comment type="caution">
    <text evidence="2">The sequence shown here is derived from an EMBL/GenBank/DDBJ whole genome shotgun (WGS) entry which is preliminary data.</text>
</comment>
<dbReference type="Proteomes" id="UP001215598">
    <property type="component" value="Unassembled WGS sequence"/>
</dbReference>
<name>A0AAD7HIP4_9AGAR</name>
<dbReference type="AlphaFoldDB" id="A0AAD7HIP4"/>
<reference evidence="2" key="1">
    <citation type="submission" date="2023-03" db="EMBL/GenBank/DDBJ databases">
        <title>Massive genome expansion in bonnet fungi (Mycena s.s.) driven by repeated elements and novel gene families across ecological guilds.</title>
        <authorList>
            <consortium name="Lawrence Berkeley National Laboratory"/>
            <person name="Harder C.B."/>
            <person name="Miyauchi S."/>
            <person name="Viragh M."/>
            <person name="Kuo A."/>
            <person name="Thoen E."/>
            <person name="Andreopoulos B."/>
            <person name="Lu D."/>
            <person name="Skrede I."/>
            <person name="Drula E."/>
            <person name="Henrissat B."/>
            <person name="Morin E."/>
            <person name="Kohler A."/>
            <person name="Barry K."/>
            <person name="LaButti K."/>
            <person name="Morin E."/>
            <person name="Salamov A."/>
            <person name="Lipzen A."/>
            <person name="Mereny Z."/>
            <person name="Hegedus B."/>
            <person name="Baldrian P."/>
            <person name="Stursova M."/>
            <person name="Weitz H."/>
            <person name="Taylor A."/>
            <person name="Grigoriev I.V."/>
            <person name="Nagy L.G."/>
            <person name="Martin F."/>
            <person name="Kauserud H."/>
        </authorList>
    </citation>
    <scope>NUCLEOTIDE SEQUENCE</scope>
    <source>
        <strain evidence="2">CBHHK182m</strain>
    </source>
</reference>
<keyword evidence="3" id="KW-1185">Reference proteome</keyword>
<gene>
    <name evidence="2" type="ORF">B0H16DRAFT_380177</name>
</gene>
<protein>
    <submittedName>
        <fullName evidence="2">Uncharacterized protein</fullName>
    </submittedName>
</protein>
<keyword evidence="1" id="KW-1133">Transmembrane helix</keyword>
<evidence type="ECO:0000313" key="3">
    <source>
        <dbReference type="Proteomes" id="UP001215598"/>
    </source>
</evidence>
<dbReference type="EMBL" id="JARKIB010000235">
    <property type="protein sequence ID" value="KAJ7720908.1"/>
    <property type="molecule type" value="Genomic_DNA"/>
</dbReference>
<accession>A0AAD7HIP4</accession>
<feature type="transmembrane region" description="Helical" evidence="1">
    <location>
        <begin position="99"/>
        <end position="126"/>
    </location>
</feature>
<evidence type="ECO:0000313" key="2">
    <source>
        <dbReference type="EMBL" id="KAJ7720908.1"/>
    </source>
</evidence>
<evidence type="ECO:0000256" key="1">
    <source>
        <dbReference type="SAM" id="Phobius"/>
    </source>
</evidence>
<keyword evidence="1" id="KW-0472">Membrane</keyword>
<organism evidence="2 3">
    <name type="scientific">Mycena metata</name>
    <dbReference type="NCBI Taxonomy" id="1033252"/>
    <lineage>
        <taxon>Eukaryota</taxon>
        <taxon>Fungi</taxon>
        <taxon>Dikarya</taxon>
        <taxon>Basidiomycota</taxon>
        <taxon>Agaricomycotina</taxon>
        <taxon>Agaricomycetes</taxon>
        <taxon>Agaricomycetidae</taxon>
        <taxon>Agaricales</taxon>
        <taxon>Marasmiineae</taxon>
        <taxon>Mycenaceae</taxon>
        <taxon>Mycena</taxon>
    </lineage>
</organism>